<evidence type="ECO:0000313" key="2">
    <source>
        <dbReference type="EMBL" id="MBA0852726.1"/>
    </source>
</evidence>
<gene>
    <name evidence="2" type="ORF">Goshw_009041</name>
</gene>
<sequence length="583" mass="65094">MGENIAHIRRHQNQAEQEDEEALSLCNFPLDVIKTNPENYHLGKVSALQGLSRRSSSDAGPELFEFLSDLSSDMCPADDIIFCGKLIPLNEQSIPFQTRKDCSFEEGRENHVLRKRSESLSELRSDSITRTGSTKEYTKLLRNSRSLDYKKLRRYDMDRNPSTRSAGKSEVPTRKLIKRKWYVFMFGMVKFPPEMELKDIKIRQCRRNPSIMFPTAEDGGKKHSGNRSSGKGSWSLLKALSCRDHRSVAVAASLTGSPIPTERARATKKVRNKAPFESNPGVQITGGEESVKESFKEKLMTNSEQGNGKDVMLLNDDDFELLEGDVSVSKEGAYPKSSFLNRVQVFISKNRELCVIVRLLGRSIGIWALSNSLPVESEFLYLREVLVEGDGLVSTLELSYRYYTKVLLRAIEGMTGTIVKLDYNTIVGKGEVEAIKNLEVQSENGKGSKVVEISSNFGPWMQDTVVKEGNNDQRIDIGVVENIQRRKKREGRKASRSSDILSALEGRVAKLEGSMGDVRGALEEVEGLTIELELRQDQLKGQVAEALNANVGAMQGVLNTAVGELTKKDNVLEAMVMALKEQV</sequence>
<evidence type="ECO:0008006" key="4">
    <source>
        <dbReference type="Google" id="ProtNLM"/>
    </source>
</evidence>
<reference evidence="2 3" key="1">
    <citation type="journal article" date="2019" name="Genome Biol. Evol.">
        <title>Insights into the evolution of the New World diploid cottons (Gossypium, subgenus Houzingenia) based on genome sequencing.</title>
        <authorList>
            <person name="Grover C.E."/>
            <person name="Arick M.A. 2nd"/>
            <person name="Thrash A."/>
            <person name="Conover J.L."/>
            <person name="Sanders W.S."/>
            <person name="Peterson D.G."/>
            <person name="Frelichowski J.E."/>
            <person name="Scheffler J.A."/>
            <person name="Scheffler B.E."/>
            <person name="Wendel J.F."/>
        </authorList>
    </citation>
    <scope>NUCLEOTIDE SEQUENCE [LARGE SCALE GENOMIC DNA]</scope>
    <source>
        <strain evidence="2">1</strain>
        <tissue evidence="2">Leaf</tissue>
    </source>
</reference>
<dbReference type="OrthoDB" id="752671at2759"/>
<feature type="region of interest" description="Disordered" evidence="1">
    <location>
        <begin position="264"/>
        <end position="288"/>
    </location>
</feature>
<accession>A0A7J9L2B6</accession>
<keyword evidence="3" id="KW-1185">Reference proteome</keyword>
<dbReference type="PANTHER" id="PTHR34130">
    <property type="entry name" value="OS08G0243800 PROTEIN"/>
    <property type="match status" value="1"/>
</dbReference>
<name>A0A7J9L2B6_GOSSC</name>
<dbReference type="Proteomes" id="UP000593576">
    <property type="component" value="Unassembled WGS sequence"/>
</dbReference>
<dbReference type="AlphaFoldDB" id="A0A7J9L2B6"/>
<comment type="caution">
    <text evidence="2">The sequence shown here is derived from an EMBL/GenBank/DDBJ whole genome shotgun (WGS) entry which is preliminary data.</text>
</comment>
<protein>
    <recommendedName>
        <fullName evidence="4">DUF4283 domain-containing protein</fullName>
    </recommendedName>
</protein>
<dbReference type="PANTHER" id="PTHR34130:SF3">
    <property type="entry name" value="DUF1645 FAMILY PROTEIN"/>
    <property type="match status" value="1"/>
</dbReference>
<evidence type="ECO:0000313" key="3">
    <source>
        <dbReference type="Proteomes" id="UP000593576"/>
    </source>
</evidence>
<dbReference type="EMBL" id="JABFAF010000004">
    <property type="protein sequence ID" value="MBA0852726.1"/>
    <property type="molecule type" value="Genomic_DNA"/>
</dbReference>
<organism evidence="2 3">
    <name type="scientific">Gossypium schwendimanii</name>
    <name type="common">Cotton</name>
    <dbReference type="NCBI Taxonomy" id="34291"/>
    <lineage>
        <taxon>Eukaryota</taxon>
        <taxon>Viridiplantae</taxon>
        <taxon>Streptophyta</taxon>
        <taxon>Embryophyta</taxon>
        <taxon>Tracheophyta</taxon>
        <taxon>Spermatophyta</taxon>
        <taxon>Magnoliopsida</taxon>
        <taxon>eudicotyledons</taxon>
        <taxon>Gunneridae</taxon>
        <taxon>Pentapetalae</taxon>
        <taxon>rosids</taxon>
        <taxon>malvids</taxon>
        <taxon>Malvales</taxon>
        <taxon>Malvaceae</taxon>
        <taxon>Malvoideae</taxon>
        <taxon>Gossypium</taxon>
    </lineage>
</organism>
<proteinExistence type="predicted"/>
<evidence type="ECO:0000256" key="1">
    <source>
        <dbReference type="SAM" id="MobiDB-lite"/>
    </source>
</evidence>
<feature type="region of interest" description="Disordered" evidence="1">
    <location>
        <begin position="212"/>
        <end position="232"/>
    </location>
</feature>